<dbReference type="SMART" id="SM00086">
    <property type="entry name" value="PAC"/>
    <property type="match status" value="3"/>
</dbReference>
<feature type="domain" description="PAC" evidence="17">
    <location>
        <begin position="310"/>
        <end position="365"/>
    </location>
</feature>
<dbReference type="PANTHER" id="PTHR43304:SF1">
    <property type="entry name" value="PAC DOMAIN-CONTAINING PROTEIN"/>
    <property type="match status" value="1"/>
</dbReference>
<evidence type="ECO:0000256" key="11">
    <source>
        <dbReference type="ARBA" id="ARBA00023012"/>
    </source>
</evidence>
<dbReference type="InterPro" id="IPR036890">
    <property type="entry name" value="HATPase_C_sf"/>
</dbReference>
<dbReference type="InterPro" id="IPR035965">
    <property type="entry name" value="PAS-like_dom_sf"/>
</dbReference>
<dbReference type="Pfam" id="PF08448">
    <property type="entry name" value="PAS_4"/>
    <property type="match status" value="1"/>
</dbReference>
<dbReference type="Gene3D" id="1.10.287.130">
    <property type="match status" value="1"/>
</dbReference>
<dbReference type="SUPFAM" id="SSF55785">
    <property type="entry name" value="PYP-like sensor domain (PAS domain)"/>
    <property type="match status" value="3"/>
</dbReference>
<evidence type="ECO:0000256" key="9">
    <source>
        <dbReference type="ARBA" id="ARBA00022840"/>
    </source>
</evidence>
<dbReference type="SUPFAM" id="SSF55874">
    <property type="entry name" value="ATPase domain of HSP90 chaperone/DNA topoisomerase II/histidine kinase"/>
    <property type="match status" value="1"/>
</dbReference>
<evidence type="ECO:0000256" key="13">
    <source>
        <dbReference type="SAM" id="Coils"/>
    </source>
</evidence>
<evidence type="ECO:0000256" key="3">
    <source>
        <dbReference type="ARBA" id="ARBA00012438"/>
    </source>
</evidence>
<dbReference type="InterPro" id="IPR013767">
    <property type="entry name" value="PAS_fold"/>
</dbReference>
<proteinExistence type="predicted"/>
<feature type="transmembrane region" description="Helical" evidence="14">
    <location>
        <begin position="87"/>
        <end position="105"/>
    </location>
</feature>
<dbReference type="Pfam" id="PF00989">
    <property type="entry name" value="PAS"/>
    <property type="match status" value="1"/>
</dbReference>
<dbReference type="InterPro" id="IPR003661">
    <property type="entry name" value="HisK_dim/P_dom"/>
</dbReference>
<dbReference type="InterPro" id="IPR025201">
    <property type="entry name" value="KdpD_TM"/>
</dbReference>
<keyword evidence="5" id="KW-0808">Transferase</keyword>
<keyword evidence="18" id="KW-0813">Transport</keyword>
<dbReference type="SMART" id="SM00091">
    <property type="entry name" value="PAS"/>
    <property type="match status" value="3"/>
</dbReference>
<evidence type="ECO:0000256" key="5">
    <source>
        <dbReference type="ARBA" id="ARBA00022679"/>
    </source>
</evidence>
<dbReference type="RefSeq" id="WP_053231597.1">
    <property type="nucleotide sequence ID" value="NZ_CP011125.1"/>
</dbReference>
<dbReference type="InterPro" id="IPR029016">
    <property type="entry name" value="GAF-like_dom_sf"/>
</dbReference>
<dbReference type="PRINTS" id="PR00344">
    <property type="entry name" value="BCTRLSENSOR"/>
</dbReference>
<evidence type="ECO:0000256" key="4">
    <source>
        <dbReference type="ARBA" id="ARBA00022553"/>
    </source>
</evidence>
<evidence type="ECO:0000256" key="7">
    <source>
        <dbReference type="ARBA" id="ARBA00022741"/>
    </source>
</evidence>
<keyword evidence="9" id="KW-0067">ATP-binding</keyword>
<dbReference type="Pfam" id="PF00512">
    <property type="entry name" value="HisKA"/>
    <property type="match status" value="1"/>
</dbReference>
<dbReference type="PROSITE" id="PS50113">
    <property type="entry name" value="PAC"/>
    <property type="match status" value="2"/>
</dbReference>
<feature type="domain" description="Histidine kinase" evidence="15">
    <location>
        <begin position="643"/>
        <end position="859"/>
    </location>
</feature>
<keyword evidence="6 14" id="KW-0812">Transmembrane</keyword>
<sequence>MRAIGKHAEALGRAVLAMLPPALVLVLQLAVWRLFEPYAWFMFVPALFLSARVARPRVAILVSAATTLAIWWFFVPPYGALGKDARHALPAIVFFSTAIVFSAFHERLRRARNAKSAARDAESRLASLVEQAPDGVFVADLEGRYVDVNPSACRMLGYTRDELLGMSIVDLLRPEDVPRLRASRERLLDGRIEVGEWLLRRKDGVLVPVEVSARIPPRGRWQAVVRDVSERHRIERELRERQADLRSAQALAKIGSWRVDVTRGEIVWSEETHRIFGTPRGTELSYETFLDAVHPDDREYVDRMWRAAMQGAHYDIEHRLLIDGEVKWVRERAELVVDEQGQVHGGIGTTQDVTDRKRIELALQDAERRAVESANRIRALSDAAAAINDAVARLPDASVESVMDVIGAQARLLVGTQYVAIGVGTDPSAPFEHWIELGTIPEHVSAAGRAVLRVPIRHRGGIVGDLFLAREHDAPPFTDDDERLVDLLASRAGAALEIARLYRKVALSRAWMHTVVDQMPEGVLLLDASGHVVADNRSLRAYAPAGERARDPFGNPVPLDLLCADGQSLAPDEMPYVAAIVRGERFAGREHQVRRRDGSVVAVLVGVSPVLSDAGELTGAVMIVQDVSTLKELERLREEWTSVVAHDLRQPVNVITLAAGMLAETRVPLPEDKRRWAIASIGRSAGTLDRMIGDLLDASRIEARRITVERREASLATLVRDVVDRVPGAGACCDVDVAPGADRAVLADPVRIEQVLTNLLTNALKYGEPGARIGVRLVPREREVEAIVTNRGPGIPPDELPKLFRRFERTRSARAGRERGIGLGLYLSKGLIEAHGGRIWAESTPGAETSFHFTVPYAPRAQAELAHA</sequence>
<feature type="domain" description="PAS" evidence="16">
    <location>
        <begin position="121"/>
        <end position="191"/>
    </location>
</feature>
<dbReference type="PROSITE" id="PS50112">
    <property type="entry name" value="PAS"/>
    <property type="match status" value="2"/>
</dbReference>
<keyword evidence="13" id="KW-0175">Coiled coil</keyword>
<dbReference type="SMART" id="SM00387">
    <property type="entry name" value="HATPase_c"/>
    <property type="match status" value="1"/>
</dbReference>
<evidence type="ECO:0000259" key="15">
    <source>
        <dbReference type="PROSITE" id="PS50109"/>
    </source>
</evidence>
<keyword evidence="12 14" id="KW-0472">Membrane</keyword>
<dbReference type="CDD" id="cd00075">
    <property type="entry name" value="HATPase"/>
    <property type="match status" value="1"/>
</dbReference>
<dbReference type="CDD" id="cd00082">
    <property type="entry name" value="HisKA"/>
    <property type="match status" value="1"/>
</dbReference>
<dbReference type="Pfam" id="PF13493">
    <property type="entry name" value="DUF4118"/>
    <property type="match status" value="1"/>
</dbReference>
<keyword evidence="10 14" id="KW-1133">Transmembrane helix</keyword>
<evidence type="ECO:0000256" key="6">
    <source>
        <dbReference type="ARBA" id="ARBA00022692"/>
    </source>
</evidence>
<comment type="catalytic activity">
    <reaction evidence="1">
        <text>ATP + protein L-histidine = ADP + protein N-phospho-L-histidine.</text>
        <dbReference type="EC" id="2.7.13.3"/>
    </reaction>
</comment>
<dbReference type="SMART" id="SM00065">
    <property type="entry name" value="GAF"/>
    <property type="match status" value="1"/>
</dbReference>
<comment type="subcellular location">
    <subcellularLocation>
        <location evidence="2">Membrane</location>
        <topology evidence="2">Multi-pass membrane protein</topology>
    </subcellularLocation>
</comment>
<dbReference type="InterPro" id="IPR036097">
    <property type="entry name" value="HisK_dim/P_sf"/>
</dbReference>
<keyword evidence="18" id="KW-0406">Ion transport</keyword>
<keyword evidence="7" id="KW-0547">Nucleotide-binding</keyword>
<evidence type="ECO:0000313" key="18">
    <source>
        <dbReference type="EMBL" id="AKF04239.1"/>
    </source>
</evidence>
<dbReference type="Gene3D" id="1.20.120.620">
    <property type="entry name" value="Backbone structure of the membrane domain of e. Coli histidine kinase receptor kdpd"/>
    <property type="match status" value="1"/>
</dbReference>
<evidence type="ECO:0000256" key="12">
    <source>
        <dbReference type="ARBA" id="ARBA00023136"/>
    </source>
</evidence>
<dbReference type="InterPro" id="IPR004358">
    <property type="entry name" value="Sig_transdc_His_kin-like_C"/>
</dbReference>
<dbReference type="EC" id="2.7.13.3" evidence="3"/>
<keyword evidence="8 18" id="KW-0418">Kinase</keyword>
<evidence type="ECO:0000256" key="10">
    <source>
        <dbReference type="ARBA" id="ARBA00022989"/>
    </source>
</evidence>
<dbReference type="Gene3D" id="3.30.450.40">
    <property type="match status" value="1"/>
</dbReference>
<dbReference type="GO" id="GO:0000155">
    <property type="term" value="F:phosphorelay sensor kinase activity"/>
    <property type="evidence" value="ECO:0007669"/>
    <property type="project" value="InterPro"/>
</dbReference>
<feature type="domain" description="PAS" evidence="16">
    <location>
        <begin position="268"/>
        <end position="312"/>
    </location>
</feature>
<dbReference type="InterPro" id="IPR038318">
    <property type="entry name" value="KdpD_sf"/>
</dbReference>
<dbReference type="SUPFAM" id="SSF47384">
    <property type="entry name" value="Homodimeric domain of signal transducing histidine kinase"/>
    <property type="match status" value="1"/>
</dbReference>
<evidence type="ECO:0000256" key="14">
    <source>
        <dbReference type="SAM" id="Phobius"/>
    </source>
</evidence>
<evidence type="ECO:0000256" key="8">
    <source>
        <dbReference type="ARBA" id="ARBA00022777"/>
    </source>
</evidence>
<dbReference type="CDD" id="cd00130">
    <property type="entry name" value="PAS"/>
    <property type="match status" value="3"/>
</dbReference>
<keyword evidence="11" id="KW-0902">Two-component regulatory system</keyword>
<dbReference type="Proteomes" id="UP000034883">
    <property type="component" value="Chromosome"/>
</dbReference>
<organism evidence="18 19">
    <name type="scientific">Sandaracinus amylolyticus</name>
    <dbReference type="NCBI Taxonomy" id="927083"/>
    <lineage>
        <taxon>Bacteria</taxon>
        <taxon>Pseudomonadati</taxon>
        <taxon>Myxococcota</taxon>
        <taxon>Polyangia</taxon>
        <taxon>Polyangiales</taxon>
        <taxon>Sandaracinaceae</taxon>
        <taxon>Sandaracinus</taxon>
    </lineage>
</organism>
<dbReference type="STRING" id="927083.DB32_001388"/>
<dbReference type="GO" id="GO:0006355">
    <property type="term" value="P:regulation of DNA-templated transcription"/>
    <property type="evidence" value="ECO:0007669"/>
    <property type="project" value="InterPro"/>
</dbReference>
<dbReference type="Pfam" id="PF02518">
    <property type="entry name" value="HATPase_c"/>
    <property type="match status" value="1"/>
</dbReference>
<dbReference type="AlphaFoldDB" id="A0A0F6SDY2"/>
<protein>
    <recommendedName>
        <fullName evidence="3">histidine kinase</fullName>
        <ecNumber evidence="3">2.7.13.3</ecNumber>
    </recommendedName>
</protein>
<dbReference type="PROSITE" id="PS50109">
    <property type="entry name" value="HIS_KIN"/>
    <property type="match status" value="1"/>
</dbReference>
<dbReference type="InterPro" id="IPR001610">
    <property type="entry name" value="PAC"/>
</dbReference>
<dbReference type="KEGG" id="samy:DB32_001388"/>
<dbReference type="InterPro" id="IPR003594">
    <property type="entry name" value="HATPase_dom"/>
</dbReference>
<dbReference type="InterPro" id="IPR005467">
    <property type="entry name" value="His_kinase_dom"/>
</dbReference>
<dbReference type="Gene3D" id="3.30.565.10">
    <property type="entry name" value="Histidine kinase-like ATPase, C-terminal domain"/>
    <property type="match status" value="1"/>
</dbReference>
<evidence type="ECO:0000259" key="17">
    <source>
        <dbReference type="PROSITE" id="PS50113"/>
    </source>
</evidence>
<dbReference type="InterPro" id="IPR000700">
    <property type="entry name" value="PAS-assoc_C"/>
</dbReference>
<dbReference type="GO" id="GO:0005524">
    <property type="term" value="F:ATP binding"/>
    <property type="evidence" value="ECO:0007669"/>
    <property type="project" value="UniProtKB-KW"/>
</dbReference>
<dbReference type="EMBL" id="CP011125">
    <property type="protein sequence ID" value="AKF04239.1"/>
    <property type="molecule type" value="Genomic_DNA"/>
</dbReference>
<feature type="transmembrane region" description="Helical" evidence="14">
    <location>
        <begin position="12"/>
        <end position="31"/>
    </location>
</feature>
<dbReference type="OrthoDB" id="7340865at2"/>
<dbReference type="SMART" id="SM00388">
    <property type="entry name" value="HisKA"/>
    <property type="match status" value="1"/>
</dbReference>
<keyword evidence="18" id="KW-0407">Ion channel</keyword>
<dbReference type="PANTHER" id="PTHR43304">
    <property type="entry name" value="PHYTOCHROME-LIKE PROTEIN CPH1"/>
    <property type="match status" value="1"/>
</dbReference>
<dbReference type="GO" id="GO:0016020">
    <property type="term" value="C:membrane"/>
    <property type="evidence" value="ECO:0007669"/>
    <property type="project" value="UniProtKB-SubCell"/>
</dbReference>
<evidence type="ECO:0000313" key="19">
    <source>
        <dbReference type="Proteomes" id="UP000034883"/>
    </source>
</evidence>
<accession>A0A0F6SDY2</accession>
<name>A0A0F6SDY2_9BACT</name>
<dbReference type="FunFam" id="3.30.565.10:FF:000006">
    <property type="entry name" value="Sensor histidine kinase WalK"/>
    <property type="match status" value="1"/>
</dbReference>
<dbReference type="NCBIfam" id="TIGR00229">
    <property type="entry name" value="sensory_box"/>
    <property type="match status" value="3"/>
</dbReference>
<gene>
    <name evidence="18" type="ORF">DB32_001388</name>
</gene>
<dbReference type="GO" id="GO:0034220">
    <property type="term" value="P:monoatomic ion transmembrane transport"/>
    <property type="evidence" value="ECO:0007669"/>
    <property type="project" value="UniProtKB-KW"/>
</dbReference>
<evidence type="ECO:0000256" key="1">
    <source>
        <dbReference type="ARBA" id="ARBA00000085"/>
    </source>
</evidence>
<dbReference type="Gene3D" id="2.10.70.100">
    <property type="match status" value="1"/>
</dbReference>
<evidence type="ECO:0000256" key="2">
    <source>
        <dbReference type="ARBA" id="ARBA00004141"/>
    </source>
</evidence>
<dbReference type="SUPFAM" id="SSF55781">
    <property type="entry name" value="GAF domain-like"/>
    <property type="match status" value="1"/>
</dbReference>
<dbReference type="Pfam" id="PF08447">
    <property type="entry name" value="PAS_3"/>
    <property type="match status" value="1"/>
</dbReference>
<dbReference type="InterPro" id="IPR000014">
    <property type="entry name" value="PAS"/>
</dbReference>
<reference evidence="18 19" key="1">
    <citation type="submission" date="2015-03" db="EMBL/GenBank/DDBJ databases">
        <title>Genome assembly of Sandaracinus amylolyticus DSM 53668.</title>
        <authorList>
            <person name="Sharma G."/>
            <person name="Subramanian S."/>
        </authorList>
    </citation>
    <scope>NUCLEOTIDE SEQUENCE [LARGE SCALE GENOMIC DNA]</scope>
    <source>
        <strain evidence="18 19">DSM 53668</strain>
    </source>
</reference>
<dbReference type="InterPro" id="IPR052162">
    <property type="entry name" value="Sensor_kinase/Photoreceptor"/>
</dbReference>
<keyword evidence="4" id="KW-0597">Phosphoprotein</keyword>
<dbReference type="InterPro" id="IPR003018">
    <property type="entry name" value="GAF"/>
</dbReference>
<feature type="domain" description="PAC" evidence="17">
    <location>
        <begin position="587"/>
        <end position="639"/>
    </location>
</feature>
<feature type="transmembrane region" description="Helical" evidence="14">
    <location>
        <begin position="58"/>
        <end position="75"/>
    </location>
</feature>
<feature type="coiled-coil region" evidence="13">
    <location>
        <begin position="356"/>
        <end position="383"/>
    </location>
</feature>
<dbReference type="InterPro" id="IPR013655">
    <property type="entry name" value="PAS_fold_3"/>
</dbReference>
<keyword evidence="19" id="KW-1185">Reference proteome</keyword>
<dbReference type="Gene3D" id="3.30.450.20">
    <property type="entry name" value="PAS domain"/>
    <property type="match status" value="3"/>
</dbReference>
<evidence type="ECO:0000259" key="16">
    <source>
        <dbReference type="PROSITE" id="PS50112"/>
    </source>
</evidence>
<dbReference type="InterPro" id="IPR013656">
    <property type="entry name" value="PAS_4"/>
</dbReference>